<dbReference type="Gene3D" id="3.20.20.210">
    <property type="match status" value="1"/>
</dbReference>
<name>A0A328U9G6_9FIRM</name>
<sequence length="362" mass="40772">MIEKAHETMSSRERVERTFAMEKTDRVPIDYMANAAINQRLMEAVGAKDGDELLCALGVDYRAISAPYIGPNLFPALPNRMTDPVYGCNMRWVEHETGGYWDFCDFPLQEADDEKIENFPVPSPDDFDFSVADAAVEKYRGYALYVGNAGTCDIINATGRVMGMEDTLVNLYTEHEPTLHYIHRRNDMEIGVIERILDKHAKDISFLWIGEDLGSQIAPMISLELYRKVFRPIHQRYIDLGKAYGLPVMIHTCGSSSWAYEDFIEMGINAVDTLQPEAVNMAPAYLKEHFGGRLSFHGCISTAGPLAYGTAQATEAVCRETLEIMMDGYGYHFSPTHAIQDNTPTENALAMYQAAHRYGIYR</sequence>
<evidence type="ECO:0000313" key="3">
    <source>
        <dbReference type="Proteomes" id="UP000249377"/>
    </source>
</evidence>
<dbReference type="Pfam" id="PF01208">
    <property type="entry name" value="URO-D"/>
    <property type="match status" value="1"/>
</dbReference>
<organism evidence="2 3">
    <name type="scientific">Hydrogeniiclostridium mannosilyticum</name>
    <dbReference type="NCBI Taxonomy" id="2764322"/>
    <lineage>
        <taxon>Bacteria</taxon>
        <taxon>Bacillati</taxon>
        <taxon>Bacillota</taxon>
        <taxon>Clostridia</taxon>
        <taxon>Eubacteriales</taxon>
        <taxon>Acutalibacteraceae</taxon>
        <taxon>Hydrogeniiclostridium</taxon>
    </lineage>
</organism>
<dbReference type="PANTHER" id="PTHR47099">
    <property type="entry name" value="METHYLCOBAMIDE:COM METHYLTRANSFERASE MTBA"/>
    <property type="match status" value="1"/>
</dbReference>
<dbReference type="InterPro" id="IPR038071">
    <property type="entry name" value="UROD/MetE-like_sf"/>
</dbReference>
<dbReference type="AlphaFoldDB" id="A0A328U9G6"/>
<evidence type="ECO:0000259" key="1">
    <source>
        <dbReference type="Pfam" id="PF01208"/>
    </source>
</evidence>
<evidence type="ECO:0000313" key="2">
    <source>
        <dbReference type="EMBL" id="RAQ25587.1"/>
    </source>
</evidence>
<proteinExistence type="predicted"/>
<feature type="domain" description="Uroporphyrinogen decarboxylase (URO-D)" evidence="1">
    <location>
        <begin position="218"/>
        <end position="358"/>
    </location>
</feature>
<protein>
    <recommendedName>
        <fullName evidence="1">Uroporphyrinogen decarboxylase (URO-D) domain-containing protein</fullName>
    </recommendedName>
</protein>
<dbReference type="InterPro" id="IPR052024">
    <property type="entry name" value="Methanogen_methyltrans"/>
</dbReference>
<dbReference type="GO" id="GO:0006779">
    <property type="term" value="P:porphyrin-containing compound biosynthetic process"/>
    <property type="evidence" value="ECO:0007669"/>
    <property type="project" value="InterPro"/>
</dbReference>
<gene>
    <name evidence="2" type="ORF">DPQ25_10885</name>
</gene>
<dbReference type="GO" id="GO:0004853">
    <property type="term" value="F:uroporphyrinogen decarboxylase activity"/>
    <property type="evidence" value="ECO:0007669"/>
    <property type="project" value="InterPro"/>
</dbReference>
<comment type="caution">
    <text evidence="2">The sequence shown here is derived from an EMBL/GenBank/DDBJ whole genome shotgun (WGS) entry which is preliminary data.</text>
</comment>
<dbReference type="Proteomes" id="UP000249377">
    <property type="component" value="Unassembled WGS sequence"/>
</dbReference>
<keyword evidence="3" id="KW-1185">Reference proteome</keyword>
<dbReference type="InterPro" id="IPR000257">
    <property type="entry name" value="Uroporphyrinogen_deCOase"/>
</dbReference>
<dbReference type="EMBL" id="QLYR01000008">
    <property type="protein sequence ID" value="RAQ25587.1"/>
    <property type="molecule type" value="Genomic_DNA"/>
</dbReference>
<reference evidence="2 3" key="1">
    <citation type="submission" date="2018-06" db="EMBL/GenBank/DDBJ databases">
        <title>Noncontiguous genome sequence of Ruminococcaceae bacterium ASD2818.</title>
        <authorList>
            <person name="Chaplin A.V."/>
            <person name="Sokolova S.R."/>
            <person name="Kochetkova T.O."/>
            <person name="Goltsov A.Y."/>
            <person name="Trofimov D.Y."/>
            <person name="Efimov B.A."/>
        </authorList>
    </citation>
    <scope>NUCLEOTIDE SEQUENCE [LARGE SCALE GENOMIC DNA]</scope>
    <source>
        <strain evidence="2 3">ASD2818</strain>
    </source>
</reference>
<dbReference type="PANTHER" id="PTHR47099:SF1">
    <property type="entry name" value="METHYLCOBAMIDE:COM METHYLTRANSFERASE MTBA"/>
    <property type="match status" value="1"/>
</dbReference>
<dbReference type="SUPFAM" id="SSF51726">
    <property type="entry name" value="UROD/MetE-like"/>
    <property type="match status" value="1"/>
</dbReference>
<accession>A0A328U9G6</accession>